<feature type="region of interest" description="Disordered" evidence="1">
    <location>
        <begin position="356"/>
        <end position="462"/>
    </location>
</feature>
<feature type="region of interest" description="Disordered" evidence="1">
    <location>
        <begin position="680"/>
        <end position="700"/>
    </location>
</feature>
<gene>
    <name evidence="2" type="ORF">FLAG1_06653</name>
</gene>
<accession>A0A0M9EV14</accession>
<reference evidence="2 3" key="1">
    <citation type="submission" date="2015-04" db="EMBL/GenBank/DDBJ databases">
        <title>The draft genome sequence of Fusarium langsethiae, a T-2/HT-2 mycotoxin producer.</title>
        <authorList>
            <person name="Lysoe E."/>
            <person name="Divon H.H."/>
            <person name="Terzi V."/>
            <person name="Orru L."/>
            <person name="Lamontanara A."/>
            <person name="Kolseth A.-K."/>
            <person name="Frandsen R.J."/>
            <person name="Nielsen K."/>
            <person name="Thrane U."/>
        </authorList>
    </citation>
    <scope>NUCLEOTIDE SEQUENCE [LARGE SCALE GENOMIC DNA]</scope>
    <source>
        <strain evidence="2 3">Fl201059</strain>
    </source>
</reference>
<proteinExistence type="predicted"/>
<name>A0A0M9EV14_FUSLA</name>
<comment type="caution">
    <text evidence="2">The sequence shown here is derived from an EMBL/GenBank/DDBJ whole genome shotgun (WGS) entry which is preliminary data.</text>
</comment>
<feature type="region of interest" description="Disordered" evidence="1">
    <location>
        <begin position="609"/>
        <end position="652"/>
    </location>
</feature>
<feature type="region of interest" description="Disordered" evidence="1">
    <location>
        <begin position="996"/>
        <end position="1344"/>
    </location>
</feature>
<dbReference type="Proteomes" id="UP000037904">
    <property type="component" value="Unassembled WGS sequence"/>
</dbReference>
<feature type="compositionally biased region" description="Low complexity" evidence="1">
    <location>
        <begin position="613"/>
        <end position="635"/>
    </location>
</feature>
<feature type="compositionally biased region" description="Polar residues" evidence="1">
    <location>
        <begin position="400"/>
        <end position="425"/>
    </location>
</feature>
<keyword evidence="3" id="KW-1185">Reference proteome</keyword>
<feature type="compositionally biased region" description="Polar residues" evidence="1">
    <location>
        <begin position="935"/>
        <end position="959"/>
    </location>
</feature>
<organism evidence="2 3">
    <name type="scientific">Fusarium langsethiae</name>
    <dbReference type="NCBI Taxonomy" id="179993"/>
    <lineage>
        <taxon>Eukaryota</taxon>
        <taxon>Fungi</taxon>
        <taxon>Dikarya</taxon>
        <taxon>Ascomycota</taxon>
        <taxon>Pezizomycotina</taxon>
        <taxon>Sordariomycetes</taxon>
        <taxon>Hypocreomycetidae</taxon>
        <taxon>Hypocreales</taxon>
        <taxon>Nectriaceae</taxon>
        <taxon>Fusarium</taxon>
    </lineage>
</organism>
<dbReference type="OrthoDB" id="4207369at2759"/>
<evidence type="ECO:0000313" key="2">
    <source>
        <dbReference type="EMBL" id="KPA40488.1"/>
    </source>
</evidence>
<evidence type="ECO:0000256" key="1">
    <source>
        <dbReference type="SAM" id="MobiDB-lite"/>
    </source>
</evidence>
<feature type="compositionally biased region" description="Basic residues" evidence="1">
    <location>
        <begin position="1334"/>
        <end position="1344"/>
    </location>
</feature>
<sequence>MEADDIPKWDFGQQPKGINPVPTDFIPFFSTTGDTRVDADKISLNFDLIAPTSRTRAAAWNRVPTLSTANGKHRQIMKRVPICNERKQSQPFVLLPQVNFLIPNTRESIALDELLPRKVRRGSKYEPVSREAAYSGNVMSHAFMVNGLIMATTNVANNFMYTSSCTSYEDRRDARNGICQITPLKRRADALNNDADIPIMLARTGGNKLGFYYKVLPMIKRAYSRGKKEVDVATASMVEFSSYLRRTRRNPRQHIAAFGVPDLSDIADESEPESPTVVREPVLKFESRSPAKRIARLANPFSKSTSRGNRLTQGFVKLVPGLARGGFSTPVKSRPSPVPQTASPVYDYAVASLQYSPSASDDEAEAEASPSKEGSPEPAQGLSSSPTRSPGRTFRVPSEFDSSSIAGNESIQGPPSTPNKSSPVNYSRPVGPTPTRWNRPEPTTPFTPVPQSATAATPGETDSPIGLYAMLAPDTPKAPACTYETLSGTDSIDFGGASAFESSLSWMNTSAQANEQARSQNVNQARRRRSEPLLLKSVLTQARRRSASPQKLRFKSDDTFHDVISIASLFDLPVSADTTVETVAEDNSMSETAPVDAAPAEPTTIQTTHTELPTADTAPSETATTETVAEAVPTDSAEDVRMNDSDPSDDGAVSEILPIEVDDSNHTDDAVNHDAAMEDPAPIATTDDNNVATMDSLDAPDGTIARDVTMEDPAPIVTTDNDNIAETIDHPTVHDQSAANEQSIVQIDVRENPDIFGAHPSSPPAPIETLSRMADDACDGHAKVVVTEENGRLFVRFKLSAEYAHMFPPSQGFEDNDLAFSPSALTSTPKIKSESQQLASTAQLNLTPLPSNEQLLAADVSRDFTFSSLFTASSPADMATPTDRSIGHLLDTPTVTGRGITNDASSPGFQTPELPAYHDNTIVFGEPTAAAATPQPMSTKRVTRRQSAMTPLKRATTNAMEAANRTPAPASKPNYSTPKFVSPAFTNDDTTVIFPWSDVEDSPSSKRRTQPAPTPAAIDTDTTLVISGPDTPAELTTRTDFAPAEDEQLISDATAPAQDEPTTTHSAGAVDNDSPNREFMRNFIKRTRQPTAAESGSPTPPAAARKPLGDRSPNRGTSSMSKRKHEHEDEDENPSPKKVKVEGTPLGKKPKAARKKSNLDIDMVDFPATQDTGLPAPNPAGAANDRAASPPITRRSSRLRGQDNGGGPKFSLPTPIKLTRAGAGRGSLARKPRSEEQELDRKTRSNTKKNMGDAESPAEVLTRIRDQAEEDSDVGEGSAGGRRVGWKDPLEKIQGSSPKKRAEPKGKATQGKTRVTKPKATRAAKVAEGPKSPRVTRSRARGGA</sequence>
<dbReference type="EMBL" id="JXCE01000134">
    <property type="protein sequence ID" value="KPA40488.1"/>
    <property type="molecule type" value="Genomic_DNA"/>
</dbReference>
<evidence type="ECO:0000313" key="3">
    <source>
        <dbReference type="Proteomes" id="UP000037904"/>
    </source>
</evidence>
<feature type="compositionally biased region" description="Basic and acidic residues" evidence="1">
    <location>
        <begin position="1232"/>
        <end position="1243"/>
    </location>
</feature>
<feature type="region of interest" description="Disordered" evidence="1">
    <location>
        <begin position="511"/>
        <end position="530"/>
    </location>
</feature>
<feature type="region of interest" description="Disordered" evidence="1">
    <location>
        <begin position="928"/>
        <end position="976"/>
    </location>
</feature>
<protein>
    <submittedName>
        <fullName evidence="2">Uncharacterized protein</fullName>
    </submittedName>
</protein>
<feature type="compositionally biased region" description="Polar residues" evidence="1">
    <location>
        <begin position="381"/>
        <end position="390"/>
    </location>
</feature>
<feature type="compositionally biased region" description="Low complexity" evidence="1">
    <location>
        <begin position="1179"/>
        <end position="1191"/>
    </location>
</feature>
<feature type="compositionally biased region" description="Polar residues" evidence="1">
    <location>
        <begin position="511"/>
        <end position="524"/>
    </location>
</feature>
<feature type="compositionally biased region" description="Low complexity" evidence="1">
    <location>
        <begin position="367"/>
        <end position="379"/>
    </location>
</feature>